<dbReference type="SMART" id="SM00220">
    <property type="entry name" value="S_TKc"/>
    <property type="match status" value="1"/>
</dbReference>
<protein>
    <submittedName>
        <fullName evidence="5">Predicted protein</fullName>
    </submittedName>
</protein>
<dbReference type="RefSeq" id="XP_002681466.1">
    <property type="nucleotide sequence ID" value="XM_002681420.1"/>
</dbReference>
<dbReference type="EMBL" id="GG738850">
    <property type="protein sequence ID" value="EFC48722.1"/>
    <property type="molecule type" value="Genomic_DNA"/>
</dbReference>
<sequence length="904" mass="105354">MAGLKYSRPNKNNFILKKMNQYEVIQTLSDHQFICLKLSDEVSYRKHRDERKRKRPHYLITKQYLYSYDHEKYTSEDEKLYSKYKDIHERIDCLLFLREKDIVNLLDCFYFEQIEKNSKYTDKYFCTVEQLDDIVSLRYLLYKNRSRNTKEHQPLKNSLIFSIMTCCLESCRILHALGEPYFSLSPCNILINKRTRKVSMRPFIIDKLEFLRKYIDEPLGESHIDPYTVKFTENNKVVVKEFFENQIWYSPPEFVFRLCNDIDIYKMTKHKKKVYKELKHNFVNSLEVDIWAAGCIFAEMVLPYPLFSAKTLEDQVTNTISVLGYGSSDNRAETPKYVWENRLFAALAKKNIKINKLAALKGFLTSNPYFEISGIALQTLACMFEYNPAKRPSALNLMKIPIFHSLDSSTMYYRKLTEEERKAEKEGLNPILVAYVNKVEEEQIQASHNRSSISEQPKENNNNTTTDSIYEESIMLASLLNDKTKKRASPEKVMVESREKDLQHKKGENLVNYLSDNETKNTSSFVALTCAFGKLEKIYRQQLTQIGKDIREMKEALGDLKQNNVVTMEKKQNTTLSPKLSSTKESNMTKSFKFNGDVKITIERIHDIEFEGKYISKFNYEITLQIHDIVNRRVTLVGEACIDVSPLSYSSDICGWYNLYDSSRQEKTGQILIRITPQHNLSTNASNPPTLDEYPSEIAPDRTEGIEQQTKKTKLEDIPRTEYYESPHVNYTIVPQYNIEEISVTSPEKRREYEKLFETSFSENEFEKKISISPETFVFSHSSASGSNSLFDDEDDLDKQIKKSSPRPLQRYVVEDIKEENVKPPEQEDPATILTDPFLNTNDILSPSQINDEPIQRLCDHVNKTPESIEIEISTSQHADGEFNSIIDSLRRLQTELKSFSVLQ</sequence>
<evidence type="ECO:0000313" key="5">
    <source>
        <dbReference type="EMBL" id="EFC48722.1"/>
    </source>
</evidence>
<evidence type="ECO:0000259" key="4">
    <source>
        <dbReference type="PROSITE" id="PS50011"/>
    </source>
</evidence>
<reference evidence="5 6" key="1">
    <citation type="journal article" date="2010" name="Cell">
        <title>The genome of Naegleria gruberi illuminates early eukaryotic versatility.</title>
        <authorList>
            <person name="Fritz-Laylin L.K."/>
            <person name="Prochnik S.E."/>
            <person name="Ginger M.L."/>
            <person name="Dacks J.B."/>
            <person name="Carpenter M.L."/>
            <person name="Field M.C."/>
            <person name="Kuo A."/>
            <person name="Paredez A."/>
            <person name="Chapman J."/>
            <person name="Pham J."/>
            <person name="Shu S."/>
            <person name="Neupane R."/>
            <person name="Cipriano M."/>
            <person name="Mancuso J."/>
            <person name="Tu H."/>
            <person name="Salamov A."/>
            <person name="Lindquist E."/>
            <person name="Shapiro H."/>
            <person name="Lucas S."/>
            <person name="Grigoriev I.V."/>
            <person name="Cande W.Z."/>
            <person name="Fulton C."/>
            <person name="Rokhsar D.S."/>
            <person name="Dawson S.C."/>
        </authorList>
    </citation>
    <scope>NUCLEOTIDE SEQUENCE [LARGE SCALE GENOMIC DNA]</scope>
    <source>
        <strain evidence="5 6">NEG-M</strain>
    </source>
</reference>
<feature type="domain" description="Protein kinase" evidence="4">
    <location>
        <begin position="22"/>
        <end position="403"/>
    </location>
</feature>
<dbReference type="STRING" id="5762.D2V364"/>
<dbReference type="OMA" id="YLYSYDH"/>
<dbReference type="Proteomes" id="UP000006671">
    <property type="component" value="Unassembled WGS sequence"/>
</dbReference>
<dbReference type="PROSITE" id="PS50011">
    <property type="entry name" value="PROTEIN_KINASE_DOM"/>
    <property type="match status" value="1"/>
</dbReference>
<keyword evidence="2" id="KW-0067">ATP-binding</keyword>
<dbReference type="InterPro" id="IPR050117">
    <property type="entry name" value="MAPK"/>
</dbReference>
<feature type="region of interest" description="Disordered" evidence="3">
    <location>
        <begin position="446"/>
        <end position="467"/>
    </location>
</feature>
<dbReference type="GeneID" id="8852441"/>
<evidence type="ECO:0000256" key="1">
    <source>
        <dbReference type="ARBA" id="ARBA00022741"/>
    </source>
</evidence>
<gene>
    <name evidence="5" type="ORF">NAEGRDRAFT_46329</name>
</gene>
<keyword evidence="6" id="KW-1185">Reference proteome</keyword>
<accession>D2V364</accession>
<dbReference type="KEGG" id="ngr:NAEGRDRAFT_46329"/>
<dbReference type="GO" id="GO:0005524">
    <property type="term" value="F:ATP binding"/>
    <property type="evidence" value="ECO:0007669"/>
    <property type="project" value="UniProtKB-KW"/>
</dbReference>
<proteinExistence type="predicted"/>
<keyword evidence="1" id="KW-0547">Nucleotide-binding</keyword>
<dbReference type="AlphaFoldDB" id="D2V364"/>
<evidence type="ECO:0000256" key="2">
    <source>
        <dbReference type="ARBA" id="ARBA00022840"/>
    </source>
</evidence>
<dbReference type="PANTHER" id="PTHR24055">
    <property type="entry name" value="MITOGEN-ACTIVATED PROTEIN KINASE"/>
    <property type="match status" value="1"/>
</dbReference>
<dbReference type="OrthoDB" id="10260280at2759"/>
<dbReference type="VEuPathDB" id="AmoebaDB:NAEGRDRAFT_46329"/>
<evidence type="ECO:0000313" key="6">
    <source>
        <dbReference type="Proteomes" id="UP000006671"/>
    </source>
</evidence>
<dbReference type="eggNOG" id="KOG0663">
    <property type="taxonomic scope" value="Eukaryota"/>
</dbReference>
<organism evidence="6">
    <name type="scientific">Naegleria gruberi</name>
    <name type="common">Amoeba</name>
    <dbReference type="NCBI Taxonomy" id="5762"/>
    <lineage>
        <taxon>Eukaryota</taxon>
        <taxon>Discoba</taxon>
        <taxon>Heterolobosea</taxon>
        <taxon>Tetramitia</taxon>
        <taxon>Eutetramitia</taxon>
        <taxon>Vahlkampfiidae</taxon>
        <taxon>Naegleria</taxon>
    </lineage>
</organism>
<dbReference type="SUPFAM" id="SSF56112">
    <property type="entry name" value="Protein kinase-like (PK-like)"/>
    <property type="match status" value="1"/>
</dbReference>
<dbReference type="Gene3D" id="1.10.510.10">
    <property type="entry name" value="Transferase(Phosphotransferase) domain 1"/>
    <property type="match status" value="1"/>
</dbReference>
<dbReference type="GO" id="GO:0004672">
    <property type="term" value="F:protein kinase activity"/>
    <property type="evidence" value="ECO:0007669"/>
    <property type="project" value="InterPro"/>
</dbReference>
<dbReference type="InterPro" id="IPR011009">
    <property type="entry name" value="Kinase-like_dom_sf"/>
</dbReference>
<dbReference type="InParanoid" id="D2V364"/>
<dbReference type="InterPro" id="IPR000719">
    <property type="entry name" value="Prot_kinase_dom"/>
</dbReference>
<name>D2V364_NAEGR</name>
<evidence type="ECO:0000256" key="3">
    <source>
        <dbReference type="SAM" id="MobiDB-lite"/>
    </source>
</evidence>